<evidence type="ECO:0000256" key="2">
    <source>
        <dbReference type="SAM" id="MobiDB-lite"/>
    </source>
</evidence>
<keyword evidence="4" id="KW-1185">Reference proteome</keyword>
<dbReference type="OrthoDB" id="9882837at2759"/>
<keyword evidence="1" id="KW-0175">Coiled coil</keyword>
<feature type="region of interest" description="Disordered" evidence="2">
    <location>
        <begin position="199"/>
        <end position="221"/>
    </location>
</feature>
<dbReference type="PANTHER" id="PTHR35979:SF1">
    <property type="entry name" value="SINGLE-PASS MEMBRANE AND COILED-COIL DOMAIN-CONTAINING PROTEIN 1"/>
    <property type="match status" value="1"/>
</dbReference>
<evidence type="ECO:0000256" key="1">
    <source>
        <dbReference type="SAM" id="Coils"/>
    </source>
</evidence>
<protein>
    <recommendedName>
        <fullName evidence="5">Single-pass membrane and coiled-coil domain-containing protein 1</fullName>
    </recommendedName>
</protein>
<dbReference type="PANTHER" id="PTHR35979">
    <property type="entry name" value="SINGLE-PASS MEMBRANE AND COILED-COIL DOMAIN-CONTAINING PROTEIN 1"/>
    <property type="match status" value="1"/>
</dbReference>
<dbReference type="EMBL" id="JAFBMS010000085">
    <property type="protein sequence ID" value="KAG9337560.1"/>
    <property type="molecule type" value="Genomic_DNA"/>
</dbReference>
<gene>
    <name evidence="3" type="ORF">JZ751_028577</name>
</gene>
<feature type="compositionally biased region" description="Basic and acidic residues" evidence="2">
    <location>
        <begin position="201"/>
        <end position="215"/>
    </location>
</feature>
<evidence type="ECO:0000313" key="3">
    <source>
        <dbReference type="EMBL" id="KAG9337560.1"/>
    </source>
</evidence>
<dbReference type="InterPro" id="IPR027875">
    <property type="entry name" value="DUF4547"/>
</dbReference>
<dbReference type="Proteomes" id="UP000824540">
    <property type="component" value="Unassembled WGS sequence"/>
</dbReference>
<comment type="caution">
    <text evidence="3">The sequence shown here is derived from an EMBL/GenBank/DDBJ whole genome shotgun (WGS) entry which is preliminary data.</text>
</comment>
<evidence type="ECO:0000313" key="4">
    <source>
        <dbReference type="Proteomes" id="UP000824540"/>
    </source>
</evidence>
<proteinExistence type="predicted"/>
<feature type="coiled-coil region" evidence="1">
    <location>
        <begin position="8"/>
        <end position="49"/>
    </location>
</feature>
<accession>A0A8T2NE11</accession>
<organism evidence="3 4">
    <name type="scientific">Albula glossodonta</name>
    <name type="common">roundjaw bonefish</name>
    <dbReference type="NCBI Taxonomy" id="121402"/>
    <lineage>
        <taxon>Eukaryota</taxon>
        <taxon>Metazoa</taxon>
        <taxon>Chordata</taxon>
        <taxon>Craniata</taxon>
        <taxon>Vertebrata</taxon>
        <taxon>Euteleostomi</taxon>
        <taxon>Actinopterygii</taxon>
        <taxon>Neopterygii</taxon>
        <taxon>Teleostei</taxon>
        <taxon>Albuliformes</taxon>
        <taxon>Albulidae</taxon>
        <taxon>Albula</taxon>
    </lineage>
</organism>
<dbReference type="Pfam" id="PF15080">
    <property type="entry name" value="DUF4547"/>
    <property type="match status" value="1"/>
</dbReference>
<name>A0A8T2NE11_9TELE</name>
<evidence type="ECO:0008006" key="5">
    <source>
        <dbReference type="Google" id="ProtNLM"/>
    </source>
</evidence>
<dbReference type="AlphaFoldDB" id="A0A8T2NE11"/>
<reference evidence="3" key="1">
    <citation type="thesis" date="2021" institute="BYU ScholarsArchive" country="Provo, UT, USA">
        <title>Applications of and Algorithms for Genome Assembly and Genomic Analyses with an Emphasis on Marine Teleosts.</title>
        <authorList>
            <person name="Pickett B.D."/>
        </authorList>
    </citation>
    <scope>NUCLEOTIDE SEQUENCE</scope>
    <source>
        <strain evidence="3">HI-2016</strain>
    </source>
</reference>
<sequence>MTSEGSGLRGFSATVNRLERRLEAVSSKFEELDEAARLLTERLEQHKRTFALQAHQDQVWVSLLEEKFTTAETNLFFSYVADTFHCCRSQVARKLPDLAHSLPTTACILRRKIKNRRINVAWESALRDLGLSNMDAKILCAFFVTQGYQAEYYSPVPRRTLAEDVEVLIRKVVKNQGLRDSLLRAVQVVDKGKAGALVSDSAKEQKPASSIKEHFSNQVTH</sequence>